<protein>
    <recommendedName>
        <fullName evidence="3">Glycosyltransferase subfamily 4-like N-terminal domain-containing protein</fullName>
    </recommendedName>
</protein>
<proteinExistence type="predicted"/>
<sequence length="388" mass="43046">MDPDYRTLNQTGNTNDLRVLMIIDWFVNYAAPIAVSLKDTIDVRCVLKDHGTELGLPGRAIREKEAMFDPVQVDFVPGKQSDLRSLGALVRLIIKVRKFRPDVVHSQWHSDWRLLLLSLAVPRSSRILTVHDVTPHPGRQFHTSYFKRLVRWALYRTSDGFVVHGERLVPLLREDPRVRALAYIGVVPHGSLAHPTERYPLPHDRCLLFFGWWEYYKGLDLLIQAMEAVGKILGDVRLIVAGHGSEGPRARSLVNTPELFEWREGYIPDEDLPALFGSVSAVVLPYREASQSGVVPLAFANGRPVIATDVGALGEAVEDGLNGLLVESPTVDGLRDAIIRLFAEPGLLATLANGAQRTADESLQPATIARKHQAVYAAVAAAKARRLC</sequence>
<dbReference type="InterPro" id="IPR028098">
    <property type="entry name" value="Glyco_trans_4-like_N"/>
</dbReference>
<feature type="domain" description="Glycosyltransferase subfamily 4-like N-terminal" evidence="3">
    <location>
        <begin position="66"/>
        <end position="178"/>
    </location>
</feature>
<keyword evidence="1" id="KW-0328">Glycosyltransferase</keyword>
<name>A0ABM7IGD0_9MYCO</name>
<gene>
    <name evidence="4" type="ORF">MAUB_36640</name>
</gene>
<dbReference type="RefSeq" id="WP_138228210.1">
    <property type="nucleotide sequence ID" value="NZ_AP022577.1"/>
</dbReference>
<evidence type="ECO:0000256" key="1">
    <source>
        <dbReference type="ARBA" id="ARBA00022676"/>
    </source>
</evidence>
<dbReference type="PANTHER" id="PTHR12526">
    <property type="entry name" value="GLYCOSYLTRANSFERASE"/>
    <property type="match status" value="1"/>
</dbReference>
<evidence type="ECO:0000256" key="2">
    <source>
        <dbReference type="ARBA" id="ARBA00022679"/>
    </source>
</evidence>
<evidence type="ECO:0000313" key="5">
    <source>
        <dbReference type="Proteomes" id="UP000465609"/>
    </source>
</evidence>
<dbReference type="Gene3D" id="3.40.50.2000">
    <property type="entry name" value="Glycogen Phosphorylase B"/>
    <property type="match status" value="2"/>
</dbReference>
<dbReference type="Pfam" id="PF13439">
    <property type="entry name" value="Glyco_transf_4"/>
    <property type="match status" value="1"/>
</dbReference>
<keyword evidence="5" id="KW-1185">Reference proteome</keyword>
<keyword evidence="2" id="KW-0808">Transferase</keyword>
<reference evidence="4 5" key="1">
    <citation type="journal article" date="2019" name="Emerg. Microbes Infect.">
        <title>Comprehensive subspecies identification of 175 nontuberculous mycobacteria species based on 7547 genomic profiles.</title>
        <authorList>
            <person name="Matsumoto Y."/>
            <person name="Kinjo T."/>
            <person name="Motooka D."/>
            <person name="Nabeya D."/>
            <person name="Jung N."/>
            <person name="Uechi K."/>
            <person name="Horii T."/>
            <person name="Iida T."/>
            <person name="Fujita J."/>
            <person name="Nakamura S."/>
        </authorList>
    </citation>
    <scope>NUCLEOTIDE SEQUENCE [LARGE SCALE GENOMIC DNA]</scope>
    <source>
        <strain evidence="4 5">JCM 15296</strain>
    </source>
</reference>
<dbReference type="CDD" id="cd03801">
    <property type="entry name" value="GT4_PimA-like"/>
    <property type="match status" value="1"/>
</dbReference>
<accession>A0ABM7IGD0</accession>
<evidence type="ECO:0000313" key="4">
    <source>
        <dbReference type="EMBL" id="BBX85791.1"/>
    </source>
</evidence>
<dbReference type="EMBL" id="AP022577">
    <property type="protein sequence ID" value="BBX85791.1"/>
    <property type="molecule type" value="Genomic_DNA"/>
</dbReference>
<dbReference type="SUPFAM" id="SSF53756">
    <property type="entry name" value="UDP-Glycosyltransferase/glycogen phosphorylase"/>
    <property type="match status" value="1"/>
</dbReference>
<organism evidence="4 5">
    <name type="scientific">Mycolicibacterium aubagnense</name>
    <dbReference type="NCBI Taxonomy" id="319707"/>
    <lineage>
        <taxon>Bacteria</taxon>
        <taxon>Bacillati</taxon>
        <taxon>Actinomycetota</taxon>
        <taxon>Actinomycetes</taxon>
        <taxon>Mycobacteriales</taxon>
        <taxon>Mycobacteriaceae</taxon>
        <taxon>Mycolicibacterium</taxon>
    </lineage>
</organism>
<dbReference type="Proteomes" id="UP000465609">
    <property type="component" value="Chromosome"/>
</dbReference>
<evidence type="ECO:0000259" key="3">
    <source>
        <dbReference type="Pfam" id="PF13439"/>
    </source>
</evidence>
<dbReference type="Pfam" id="PF13692">
    <property type="entry name" value="Glyco_trans_1_4"/>
    <property type="match status" value="1"/>
</dbReference>
<dbReference type="PANTHER" id="PTHR12526:SF510">
    <property type="entry name" value="D-INOSITOL 3-PHOSPHATE GLYCOSYLTRANSFERASE"/>
    <property type="match status" value="1"/>
</dbReference>